<protein>
    <submittedName>
        <fullName evidence="4">Sugar ABC transporter substrate-binding protein</fullName>
    </submittedName>
</protein>
<dbReference type="RefSeq" id="WP_216940191.1">
    <property type="nucleotide sequence ID" value="NZ_CP077062.1"/>
</dbReference>
<gene>
    <name evidence="4" type="ORF">KRR39_01745</name>
</gene>
<dbReference type="PANTHER" id="PTHR30061:SF50">
    <property type="entry name" value="MALTOSE_MALTODEXTRIN-BINDING PERIPLASMIC PROTEIN"/>
    <property type="match status" value="1"/>
</dbReference>
<accession>A0A975Y0S1</accession>
<keyword evidence="3" id="KW-0732">Signal</keyword>
<organism evidence="4 5">
    <name type="scientific">Nocardioides panacis</name>
    <dbReference type="NCBI Taxonomy" id="2849501"/>
    <lineage>
        <taxon>Bacteria</taxon>
        <taxon>Bacillati</taxon>
        <taxon>Actinomycetota</taxon>
        <taxon>Actinomycetes</taxon>
        <taxon>Propionibacteriales</taxon>
        <taxon>Nocardioidaceae</taxon>
        <taxon>Nocardioides</taxon>
    </lineage>
</organism>
<dbReference type="AlphaFoldDB" id="A0A975Y0S1"/>
<evidence type="ECO:0000313" key="5">
    <source>
        <dbReference type="Proteomes" id="UP000683575"/>
    </source>
</evidence>
<evidence type="ECO:0000313" key="4">
    <source>
        <dbReference type="EMBL" id="QWZ08614.1"/>
    </source>
</evidence>
<dbReference type="InterPro" id="IPR006059">
    <property type="entry name" value="SBP"/>
</dbReference>
<dbReference type="GO" id="GO:0015768">
    <property type="term" value="P:maltose transport"/>
    <property type="evidence" value="ECO:0007669"/>
    <property type="project" value="TreeGrafter"/>
</dbReference>
<evidence type="ECO:0000256" key="2">
    <source>
        <dbReference type="ARBA" id="ARBA00022448"/>
    </source>
</evidence>
<dbReference type="GO" id="GO:0055052">
    <property type="term" value="C:ATP-binding cassette (ABC) transporter complex, substrate-binding subunit-containing"/>
    <property type="evidence" value="ECO:0007669"/>
    <property type="project" value="TreeGrafter"/>
</dbReference>
<dbReference type="Proteomes" id="UP000683575">
    <property type="component" value="Chromosome"/>
</dbReference>
<evidence type="ECO:0000256" key="1">
    <source>
        <dbReference type="ARBA" id="ARBA00008520"/>
    </source>
</evidence>
<dbReference type="EMBL" id="CP077062">
    <property type="protein sequence ID" value="QWZ08614.1"/>
    <property type="molecule type" value="Genomic_DNA"/>
</dbReference>
<reference evidence="4" key="1">
    <citation type="submission" date="2021-06" db="EMBL/GenBank/DDBJ databases">
        <title>Complete genome sequence of Nocardioides sp. G188.</title>
        <authorList>
            <person name="Im W.-T."/>
        </authorList>
    </citation>
    <scope>NUCLEOTIDE SEQUENCE</scope>
    <source>
        <strain evidence="4">G188</strain>
    </source>
</reference>
<keyword evidence="5" id="KW-1185">Reference proteome</keyword>
<comment type="similarity">
    <text evidence="1">Belongs to the bacterial solute-binding protein 1 family.</text>
</comment>
<dbReference type="GO" id="GO:0042956">
    <property type="term" value="P:maltodextrin transmembrane transport"/>
    <property type="evidence" value="ECO:0007669"/>
    <property type="project" value="TreeGrafter"/>
</dbReference>
<dbReference type="KEGG" id="nps:KRR39_01745"/>
<name>A0A975Y0S1_9ACTN</name>
<evidence type="ECO:0000256" key="3">
    <source>
        <dbReference type="ARBA" id="ARBA00022729"/>
    </source>
</evidence>
<proteinExistence type="inferred from homology"/>
<dbReference type="Pfam" id="PF01547">
    <property type="entry name" value="SBP_bac_1"/>
    <property type="match status" value="1"/>
</dbReference>
<dbReference type="CDD" id="cd13585">
    <property type="entry name" value="PBP2_TMBP_like"/>
    <property type="match status" value="1"/>
</dbReference>
<dbReference type="PANTHER" id="PTHR30061">
    <property type="entry name" value="MALTOSE-BINDING PERIPLASMIC PROTEIN"/>
    <property type="match status" value="1"/>
</dbReference>
<dbReference type="GO" id="GO:1901982">
    <property type="term" value="F:maltose binding"/>
    <property type="evidence" value="ECO:0007669"/>
    <property type="project" value="TreeGrafter"/>
</dbReference>
<keyword evidence="2" id="KW-0813">Transport</keyword>
<sequence length="421" mass="45422">MAALCVGLAAAGCSGSDTGSNGGAAAKAESGAVTISYAIWEKPQLATMQKIAAKFHAENPKITVDIQLTPWEQYWTKLQTSLKGGSGADVFWMNIPNLKKYANGGVLMPIDAYVDRDKVDLGNYVPAVMDAYKFKDHVYALPKDVDAIALWYNKELFKQAGVDYPTADWTWDDLTAAAQKLTDPAKGVYGIAAPAEDQANYDNTILQAGGQILSADGKKSGLDSPEAIRGLQFWVDLINKYHASPSLQQMTDTDSEQMFTSGKVAMYYGGSWTVLDMKAIPEAKRFADVAPMPHDAQHYSVSNGLGMVINSKTKHPDAAWQWVKYLGGKAAAQMQAETGTVIPAYKGMADAWVKSSPEFNLQVFVDQLKYAQPLPSSIDTPAWRDPAAAELAKAWTGSASVEDAARKAAQIMNDALAKEGS</sequence>